<dbReference type="InterPro" id="IPR008266">
    <property type="entry name" value="Tyr_kinase_AS"/>
</dbReference>
<keyword evidence="7" id="KW-0472">Membrane</keyword>
<keyword evidence="2 5" id="KW-0547">Nucleotide-binding</keyword>
<evidence type="ECO:0000256" key="6">
    <source>
        <dbReference type="SAM" id="MobiDB-lite"/>
    </source>
</evidence>
<evidence type="ECO:0000313" key="9">
    <source>
        <dbReference type="EMBL" id="MFD1320163.1"/>
    </source>
</evidence>
<feature type="transmembrane region" description="Helical" evidence="7">
    <location>
        <begin position="322"/>
        <end position="346"/>
    </location>
</feature>
<evidence type="ECO:0000256" key="3">
    <source>
        <dbReference type="ARBA" id="ARBA00022777"/>
    </source>
</evidence>
<feature type="region of interest" description="Disordered" evidence="6">
    <location>
        <begin position="347"/>
        <end position="400"/>
    </location>
</feature>
<proteinExistence type="predicted"/>
<organism evidence="9 10">
    <name type="scientific">Micromonospora sonneratiae</name>
    <dbReference type="NCBI Taxonomy" id="1184706"/>
    <lineage>
        <taxon>Bacteria</taxon>
        <taxon>Bacillati</taxon>
        <taxon>Actinomycetota</taxon>
        <taxon>Actinomycetes</taxon>
        <taxon>Micromonosporales</taxon>
        <taxon>Micromonosporaceae</taxon>
        <taxon>Micromonospora</taxon>
    </lineage>
</organism>
<feature type="binding site" evidence="5">
    <location>
        <position position="44"/>
    </location>
    <ligand>
        <name>ATP</name>
        <dbReference type="ChEBI" id="CHEBI:30616"/>
    </ligand>
</feature>
<comment type="caution">
    <text evidence="9">The sequence shown here is derived from an EMBL/GenBank/DDBJ whole genome shotgun (WGS) entry which is preliminary data.</text>
</comment>
<dbReference type="InterPro" id="IPR011009">
    <property type="entry name" value="Kinase-like_dom_sf"/>
</dbReference>
<dbReference type="CDD" id="cd14014">
    <property type="entry name" value="STKc_PknB_like"/>
    <property type="match status" value="1"/>
</dbReference>
<dbReference type="InterPro" id="IPR000719">
    <property type="entry name" value="Prot_kinase_dom"/>
</dbReference>
<keyword evidence="7" id="KW-1133">Transmembrane helix</keyword>
<keyword evidence="4 5" id="KW-0067">ATP-binding</keyword>
<dbReference type="Gene3D" id="1.10.510.10">
    <property type="entry name" value="Transferase(Phosphotransferase) domain 1"/>
    <property type="match status" value="1"/>
</dbReference>
<keyword evidence="7" id="KW-0812">Transmembrane</keyword>
<evidence type="ECO:0000256" key="5">
    <source>
        <dbReference type="PROSITE-ProRule" id="PRU10141"/>
    </source>
</evidence>
<dbReference type="GO" id="GO:0016301">
    <property type="term" value="F:kinase activity"/>
    <property type="evidence" value="ECO:0007669"/>
    <property type="project" value="UniProtKB-KW"/>
</dbReference>
<reference evidence="10" key="1">
    <citation type="journal article" date="2019" name="Int. J. Syst. Evol. Microbiol.">
        <title>The Global Catalogue of Microorganisms (GCM) 10K type strain sequencing project: providing services to taxonomists for standard genome sequencing and annotation.</title>
        <authorList>
            <consortium name="The Broad Institute Genomics Platform"/>
            <consortium name="The Broad Institute Genome Sequencing Center for Infectious Disease"/>
            <person name="Wu L."/>
            <person name="Ma J."/>
        </authorList>
    </citation>
    <scope>NUCLEOTIDE SEQUENCE [LARGE SCALE GENOMIC DNA]</scope>
    <source>
        <strain evidence="10">JCM 31037</strain>
    </source>
</reference>
<accession>A0ABW3Y6V9</accession>
<dbReference type="EMBL" id="JBHTMP010000003">
    <property type="protein sequence ID" value="MFD1320163.1"/>
    <property type="molecule type" value="Genomic_DNA"/>
</dbReference>
<dbReference type="SUPFAM" id="SSF56112">
    <property type="entry name" value="Protein kinase-like (PK-like)"/>
    <property type="match status" value="1"/>
</dbReference>
<evidence type="ECO:0000256" key="4">
    <source>
        <dbReference type="ARBA" id="ARBA00022840"/>
    </source>
</evidence>
<evidence type="ECO:0000256" key="7">
    <source>
        <dbReference type="SAM" id="Phobius"/>
    </source>
</evidence>
<dbReference type="Pfam" id="PF00069">
    <property type="entry name" value="Pkinase"/>
    <property type="match status" value="1"/>
</dbReference>
<name>A0ABW3Y6V9_9ACTN</name>
<evidence type="ECO:0000313" key="10">
    <source>
        <dbReference type="Proteomes" id="UP001597260"/>
    </source>
</evidence>
<keyword evidence="3 9" id="KW-0418">Kinase</keyword>
<dbReference type="PROSITE" id="PS00109">
    <property type="entry name" value="PROTEIN_KINASE_TYR"/>
    <property type="match status" value="1"/>
</dbReference>
<evidence type="ECO:0000259" key="8">
    <source>
        <dbReference type="PROSITE" id="PS50011"/>
    </source>
</evidence>
<sequence>MFTPMASDDPAEISGYQLRARLGAGGMGQVYLSFTPGGRPVALKIIRQEYANDRDFRERFAREVRAAQRVNGVYTAQLLDAGPDAPTPWLASTYVPGPTLLDTVRTHGPLPVASVRPLVTAVALSLQAIHAADVVHRDLTPRNVMLAADGPRVIDFGIARAVDTTHVTISHTPVGTPAFMAPEQANGERVTPAADVFSLGAVAYFAATGRSAFGDGNYLSVLRRVADAKADLTGCPPELRPLIEACLVRNPADRPSTAQIVAAWGGVPRLGPGWLPPPVTAMIQAQTAALSTLPPAPPRVDRPGAANPANPGPGPARRRRAWLIPLAAALVALGMVGGAALAVNWADRRDPDRSGQSLGGATTPGPGTDTSQPPVATSTAPPTPTTTPTGTTPASAPAPQWTGVVRITDDGIDLDLVPPVVKPTSRTENDVHLGLVGERDGTLYSHAGPTLFKWTGAGIPTPAQCAELVSTQGAHQAGVAVRDVVCLITDKKRTAVLVIKTHSNSFTYGLTATATVWPNPDGS</sequence>
<protein>
    <submittedName>
        <fullName evidence="9">Protein kinase</fullName>
    </submittedName>
</protein>
<dbReference type="Gene3D" id="3.30.200.20">
    <property type="entry name" value="Phosphorylase Kinase, domain 1"/>
    <property type="match status" value="1"/>
</dbReference>
<evidence type="ECO:0000256" key="1">
    <source>
        <dbReference type="ARBA" id="ARBA00022679"/>
    </source>
</evidence>
<dbReference type="Proteomes" id="UP001597260">
    <property type="component" value="Unassembled WGS sequence"/>
</dbReference>
<gene>
    <name evidence="9" type="ORF">ACFQ4H_03565</name>
</gene>
<dbReference type="RefSeq" id="WP_377566871.1">
    <property type="nucleotide sequence ID" value="NZ_JBHTMP010000003.1"/>
</dbReference>
<feature type="domain" description="Protein kinase" evidence="8">
    <location>
        <begin position="16"/>
        <end position="270"/>
    </location>
</feature>
<feature type="compositionally biased region" description="Low complexity" evidence="6">
    <location>
        <begin position="359"/>
        <end position="399"/>
    </location>
</feature>
<dbReference type="PROSITE" id="PS00107">
    <property type="entry name" value="PROTEIN_KINASE_ATP"/>
    <property type="match status" value="1"/>
</dbReference>
<dbReference type="PROSITE" id="PS50011">
    <property type="entry name" value="PROTEIN_KINASE_DOM"/>
    <property type="match status" value="1"/>
</dbReference>
<keyword evidence="10" id="KW-1185">Reference proteome</keyword>
<dbReference type="InterPro" id="IPR017441">
    <property type="entry name" value="Protein_kinase_ATP_BS"/>
</dbReference>
<evidence type="ECO:0000256" key="2">
    <source>
        <dbReference type="ARBA" id="ARBA00022741"/>
    </source>
</evidence>
<dbReference type="PANTHER" id="PTHR43289">
    <property type="entry name" value="MITOGEN-ACTIVATED PROTEIN KINASE KINASE KINASE 20-RELATED"/>
    <property type="match status" value="1"/>
</dbReference>
<feature type="region of interest" description="Disordered" evidence="6">
    <location>
        <begin position="292"/>
        <end position="316"/>
    </location>
</feature>
<keyword evidence="1" id="KW-0808">Transferase</keyword>
<dbReference type="PANTHER" id="PTHR43289:SF34">
    <property type="entry name" value="SERINE_THREONINE-PROTEIN KINASE YBDM-RELATED"/>
    <property type="match status" value="1"/>
</dbReference>